<dbReference type="EMBL" id="UGOL01000001">
    <property type="protein sequence ID" value="STX78822.1"/>
    <property type="molecule type" value="Genomic_DNA"/>
</dbReference>
<dbReference type="Proteomes" id="UP000254631">
    <property type="component" value="Unassembled WGS sequence"/>
</dbReference>
<dbReference type="RefSeq" id="WP_011213253.1">
    <property type="nucleotide sequence ID" value="NZ_BAZA01000096.1"/>
</dbReference>
<gene>
    <name evidence="2" type="ORF">JBJ86_09075</name>
    <name evidence="4" type="ORF">NCTC12000_00808</name>
    <name evidence="3" type="ORF">O6C86_10015</name>
</gene>
<reference evidence="2" key="3">
    <citation type="submission" date="2019-10" db="EMBL/GenBank/DDBJ databases">
        <authorList>
            <consortium name="NCBI Pathogen Detection Project"/>
        </authorList>
    </citation>
    <scope>NUCLEOTIDE SEQUENCE</scope>
    <source>
        <strain evidence="2">AZ00058701</strain>
    </source>
</reference>
<dbReference type="GO" id="GO:0003677">
    <property type="term" value="F:DNA binding"/>
    <property type="evidence" value="ECO:0007669"/>
    <property type="project" value="UniProtKB-KW"/>
</dbReference>
<dbReference type="eggNOG" id="COG3219">
    <property type="taxonomic scope" value="Bacteria"/>
</dbReference>
<dbReference type="Pfam" id="PF09836">
    <property type="entry name" value="DUF2063"/>
    <property type="match status" value="1"/>
</dbReference>
<dbReference type="Proteomes" id="UP001071279">
    <property type="component" value="Unassembled WGS sequence"/>
</dbReference>
<dbReference type="Proteomes" id="UP000866496">
    <property type="component" value="Unassembled WGS sequence"/>
</dbReference>
<sequence>MRNTLLETIQKEWIAQFKEEALSSPLKNRLARSNFDGISVYMESHHATLFNHLKSTFPLCMRLVGENFWYALLHRYINNCESTQYDINQYGDSLPQFIANFEPAKELPYLQQLCAIEWHWHTLKLLSPVNPFDFEAFSSIDEISFQSLCFHLTPNLKILCSEYPIYQIWAMNYFQQDKQIQISGCPEKVVIYQHNDLPCIMLISEEEYIFLELLSSGNQTPWQKVVTELSKWISEEKIGDTLTKALRYQWINHFSLEAI</sequence>
<name>A0A128N0V0_LEGPN</name>
<evidence type="ECO:0000313" key="5">
    <source>
        <dbReference type="Proteomes" id="UP000254631"/>
    </source>
</evidence>
<dbReference type="InterPro" id="IPR044922">
    <property type="entry name" value="DUF2063_N_sf"/>
</dbReference>
<keyword evidence="3" id="KW-0238">DNA-binding</keyword>
<dbReference type="Gene3D" id="1.10.150.690">
    <property type="entry name" value="DUF2063"/>
    <property type="match status" value="1"/>
</dbReference>
<dbReference type="EMBL" id="DACWHX010000010">
    <property type="protein sequence ID" value="HAU1880392.1"/>
    <property type="molecule type" value="Genomic_DNA"/>
</dbReference>
<reference evidence="2" key="1">
    <citation type="journal article" date="2018" name="Genome Biol.">
        <title>SKESA: strategic k-mer extension for scrupulous assemblies.</title>
        <authorList>
            <person name="Souvorov A."/>
            <person name="Agarwala R."/>
            <person name="Lipman D.J."/>
        </authorList>
    </citation>
    <scope>NUCLEOTIDE SEQUENCE</scope>
    <source>
        <strain evidence="2">AZ00058701</strain>
    </source>
</reference>
<evidence type="ECO:0000313" key="3">
    <source>
        <dbReference type="EMBL" id="MCZ4719548.1"/>
    </source>
</evidence>
<proteinExistence type="predicted"/>
<evidence type="ECO:0000313" key="6">
    <source>
        <dbReference type="Proteomes" id="UP001071279"/>
    </source>
</evidence>
<dbReference type="OMA" id="VATLEWH"/>
<feature type="domain" description="Putative DNA-binding" evidence="1">
    <location>
        <begin position="31"/>
        <end position="98"/>
    </location>
</feature>
<organism evidence="3 6">
    <name type="scientific">Legionella pneumophila</name>
    <dbReference type="NCBI Taxonomy" id="446"/>
    <lineage>
        <taxon>Bacteria</taxon>
        <taxon>Pseudomonadati</taxon>
        <taxon>Pseudomonadota</taxon>
        <taxon>Gammaproteobacteria</taxon>
        <taxon>Legionellales</taxon>
        <taxon>Legionellaceae</taxon>
        <taxon>Legionella</taxon>
    </lineage>
</organism>
<reference evidence="3" key="4">
    <citation type="submission" date="2022-12" db="EMBL/GenBank/DDBJ databases">
        <title>Comparative genomics of Legionella pneumophila isolates from the West Bank and Germany support molecular epidemiology of Legionnaires disease.</title>
        <authorList>
            <person name="Zayed A.R."/>
            <person name="Bitar D.M."/>
            <person name="Steinert M."/>
            <person name="Lueck C."/>
            <person name="Brettar I."/>
            <person name="Hoefle M.G."/>
            <person name="Bunk B."/>
        </authorList>
    </citation>
    <scope>NUCLEOTIDE SEQUENCE</scope>
    <source>
        <strain evidence="3">H23</strain>
    </source>
</reference>
<dbReference type="STRING" id="91892.BIZ52_03595"/>
<dbReference type="AlphaFoldDB" id="A0A128N0V0"/>
<evidence type="ECO:0000313" key="2">
    <source>
        <dbReference type="EMBL" id="HAU1880392.1"/>
    </source>
</evidence>
<protein>
    <submittedName>
        <fullName evidence="3">DNA-binding domain-containing protein</fullName>
    </submittedName>
    <submittedName>
        <fullName evidence="2">DUF2063 domain-containing protein</fullName>
    </submittedName>
    <submittedName>
        <fullName evidence="4">Uncharacterized protein conserved in bacteria</fullName>
    </submittedName>
</protein>
<dbReference type="EMBL" id="JAPXIC010000066">
    <property type="protein sequence ID" value="MCZ4719548.1"/>
    <property type="molecule type" value="Genomic_DNA"/>
</dbReference>
<reference evidence="4 5" key="2">
    <citation type="submission" date="2018-06" db="EMBL/GenBank/DDBJ databases">
        <authorList>
            <consortium name="Pathogen Informatics"/>
            <person name="Doyle S."/>
        </authorList>
    </citation>
    <scope>NUCLEOTIDE SEQUENCE [LARGE SCALE GENOMIC DNA]</scope>
    <source>
        <strain evidence="4 5">NCTC12000</strain>
    </source>
</reference>
<dbReference type="InterPro" id="IPR018640">
    <property type="entry name" value="DUF2063"/>
</dbReference>
<evidence type="ECO:0000259" key="1">
    <source>
        <dbReference type="Pfam" id="PF09836"/>
    </source>
</evidence>
<accession>A0A128N0V0</accession>
<evidence type="ECO:0000313" key="4">
    <source>
        <dbReference type="EMBL" id="STX78822.1"/>
    </source>
</evidence>